<feature type="transmembrane region" description="Helical" evidence="2">
    <location>
        <begin position="239"/>
        <end position="257"/>
    </location>
</feature>
<reference evidence="3 4" key="1">
    <citation type="submission" date="2016-09" db="EMBL/GenBank/DDBJ databases">
        <authorList>
            <person name="Reverchon S."/>
            <person name="Nasser W."/>
            <person name="Leonard S."/>
            <person name="Brochier C."/>
            <person name="Duprey A."/>
        </authorList>
    </citation>
    <scope>NUCLEOTIDE SEQUENCE [LARGE SCALE GENOMIC DNA]</scope>
    <source>
        <strain evidence="3 4">174/2</strain>
    </source>
</reference>
<dbReference type="KEGG" id="daq:DAQ1742_00053"/>
<keyword evidence="4" id="KW-1185">Reference proteome</keyword>
<keyword evidence="2" id="KW-1133">Transmembrane helix</keyword>
<feature type="transmembrane region" description="Helical" evidence="2">
    <location>
        <begin position="214"/>
        <end position="233"/>
    </location>
</feature>
<accession>A0A375A5J8</accession>
<evidence type="ECO:0000256" key="1">
    <source>
        <dbReference type="SAM" id="Coils"/>
    </source>
</evidence>
<feature type="transmembrane region" description="Helical" evidence="2">
    <location>
        <begin position="20"/>
        <end position="37"/>
    </location>
</feature>
<name>A0A375A5J8_9GAMM</name>
<gene>
    <name evidence="3" type="ORF">DAQ1742_00053</name>
</gene>
<proteinExistence type="predicted"/>
<keyword evidence="2" id="KW-0812">Transmembrane</keyword>
<dbReference type="Proteomes" id="UP000294820">
    <property type="component" value="Chromosome 1"/>
</dbReference>
<evidence type="ECO:0000313" key="3">
    <source>
        <dbReference type="EMBL" id="SLM61196.1"/>
    </source>
</evidence>
<feature type="transmembrane region" description="Helical" evidence="2">
    <location>
        <begin position="184"/>
        <end position="202"/>
    </location>
</feature>
<protein>
    <recommendedName>
        <fullName evidence="5">Zinc ribbon domain-containing protein</fullName>
    </recommendedName>
</protein>
<feature type="coiled-coil region" evidence="1">
    <location>
        <begin position="126"/>
        <end position="153"/>
    </location>
</feature>
<dbReference type="AlphaFoldDB" id="A0A375A5J8"/>
<keyword evidence="1" id="KW-0175">Coiled coil</keyword>
<dbReference type="RefSeq" id="WP_035345232.1">
    <property type="nucleotide sequence ID" value="NZ_LT615367.1"/>
</dbReference>
<sequence>MRTFKQLRGPERLIRTGQWAVALLFAYFLVMISAGLLEDLPTFTPAPQRSQFIDHNALEAQKARMAPLQAGQETLSTALADKRDAREMAGSDYAKAKASFDNWRATRSSTEQSDQNPEVIKRNHELDRLLALQRQLDGQLTELQREKNQLQTQLVPMTQAISQLYSEADARYAQALRSAELQAFFIRLAFIGPLLIAALWLFRRYRKSNQWPFVWGFILFALFGFFVELVPYLPSFGGYIRYGVGVVLTYFGGRALLRGLQRYLERKQQEQEASQEARKESIHYEAALTALSRNQCPGCDRPLIMQNGATPAFCMHCGLQLLSTCAACGLRKNAFYHYCPDCGTPAQSSSS</sequence>
<keyword evidence="2" id="KW-0472">Membrane</keyword>
<evidence type="ECO:0000256" key="2">
    <source>
        <dbReference type="SAM" id="Phobius"/>
    </source>
</evidence>
<dbReference type="EMBL" id="LT615367">
    <property type="protein sequence ID" value="SLM61196.1"/>
    <property type="molecule type" value="Genomic_DNA"/>
</dbReference>
<evidence type="ECO:0000313" key="4">
    <source>
        <dbReference type="Proteomes" id="UP000294820"/>
    </source>
</evidence>
<organism evidence="3 4">
    <name type="scientific">Dickeya aquatica</name>
    <dbReference type="NCBI Taxonomy" id="1401087"/>
    <lineage>
        <taxon>Bacteria</taxon>
        <taxon>Pseudomonadati</taxon>
        <taxon>Pseudomonadota</taxon>
        <taxon>Gammaproteobacteria</taxon>
        <taxon>Enterobacterales</taxon>
        <taxon>Pectobacteriaceae</taxon>
        <taxon>Dickeya</taxon>
    </lineage>
</organism>
<evidence type="ECO:0008006" key="5">
    <source>
        <dbReference type="Google" id="ProtNLM"/>
    </source>
</evidence>